<evidence type="ECO:0000313" key="3">
    <source>
        <dbReference type="EMBL" id="CAF3823085.1"/>
    </source>
</evidence>
<dbReference type="Proteomes" id="UP000677228">
    <property type="component" value="Unassembled WGS sequence"/>
</dbReference>
<gene>
    <name evidence="2" type="ORF">OVA965_LOCUS17225</name>
    <name evidence="3" type="ORF">TMI583_LOCUS17235</name>
</gene>
<evidence type="ECO:0000313" key="2">
    <source>
        <dbReference type="EMBL" id="CAF1057062.1"/>
    </source>
</evidence>
<name>A0A8S2DUE4_9BILA</name>
<comment type="caution">
    <text evidence="2">The sequence shown here is derived from an EMBL/GenBank/DDBJ whole genome shotgun (WGS) entry which is preliminary data.</text>
</comment>
<dbReference type="EMBL" id="CAJOBA010008218">
    <property type="protein sequence ID" value="CAF3823085.1"/>
    <property type="molecule type" value="Genomic_DNA"/>
</dbReference>
<evidence type="ECO:0000313" key="4">
    <source>
        <dbReference type="Proteomes" id="UP000677228"/>
    </source>
</evidence>
<proteinExistence type="predicted"/>
<feature type="region of interest" description="Disordered" evidence="1">
    <location>
        <begin position="47"/>
        <end position="111"/>
    </location>
</feature>
<reference evidence="2" key="1">
    <citation type="submission" date="2021-02" db="EMBL/GenBank/DDBJ databases">
        <authorList>
            <person name="Nowell W R."/>
        </authorList>
    </citation>
    <scope>NUCLEOTIDE SEQUENCE</scope>
</reference>
<accession>A0A8S2DUE4</accession>
<protein>
    <submittedName>
        <fullName evidence="2">Uncharacterized protein</fullName>
    </submittedName>
</protein>
<feature type="compositionally biased region" description="Basic and acidic residues" evidence="1">
    <location>
        <begin position="79"/>
        <end position="111"/>
    </location>
</feature>
<dbReference type="Proteomes" id="UP000682733">
    <property type="component" value="Unassembled WGS sequence"/>
</dbReference>
<evidence type="ECO:0000256" key="1">
    <source>
        <dbReference type="SAM" id="MobiDB-lite"/>
    </source>
</evidence>
<dbReference type="AlphaFoldDB" id="A0A8S2DUE4"/>
<sequence>MNSFVCSIRSDPDVGFHLVFKKIPRFGRIRGNFAFFGIFHRILPNSVRQSHSKRRTKRLQTQPLTPAARRSSRLLAKAHTVDDPVSKAECTDEDEKDTKEKSALAKHESETGHKVDSMNFKTLWSDKNLYRSLIKESLVIKAYEPSVNLTTHSVPMIVYPDDLPRNIVPDPNG</sequence>
<organism evidence="2 4">
    <name type="scientific">Didymodactylos carnosus</name>
    <dbReference type="NCBI Taxonomy" id="1234261"/>
    <lineage>
        <taxon>Eukaryota</taxon>
        <taxon>Metazoa</taxon>
        <taxon>Spiralia</taxon>
        <taxon>Gnathifera</taxon>
        <taxon>Rotifera</taxon>
        <taxon>Eurotatoria</taxon>
        <taxon>Bdelloidea</taxon>
        <taxon>Philodinida</taxon>
        <taxon>Philodinidae</taxon>
        <taxon>Didymodactylos</taxon>
    </lineage>
</organism>
<dbReference type="EMBL" id="CAJNOK010008204">
    <property type="protein sequence ID" value="CAF1057062.1"/>
    <property type="molecule type" value="Genomic_DNA"/>
</dbReference>